<gene>
    <name evidence="1" type="ORF">Psch_00248</name>
</gene>
<reference evidence="1 2" key="1">
    <citation type="journal article" date="2018" name="Environ. Microbiol.">
        <title>Novel energy conservation strategies and behaviour of Pelotomaculum schinkii driving syntrophic propionate catabolism.</title>
        <authorList>
            <person name="Hidalgo-Ahumada C.A.P."/>
            <person name="Nobu M.K."/>
            <person name="Narihiro T."/>
            <person name="Tamaki H."/>
            <person name="Liu W.T."/>
            <person name="Kamagata Y."/>
            <person name="Stams A.J.M."/>
            <person name="Imachi H."/>
            <person name="Sousa D.Z."/>
        </authorList>
    </citation>
    <scope>NUCLEOTIDE SEQUENCE [LARGE SCALE GENOMIC DNA]</scope>
    <source>
        <strain evidence="1 2">HH</strain>
    </source>
</reference>
<name>A0A4Y7RD20_9FIRM</name>
<keyword evidence="2" id="KW-1185">Reference proteome</keyword>
<proteinExistence type="predicted"/>
<dbReference type="EMBL" id="QFGA01000001">
    <property type="protein sequence ID" value="TEB06716.1"/>
    <property type="molecule type" value="Genomic_DNA"/>
</dbReference>
<dbReference type="AlphaFoldDB" id="A0A4Y7RD20"/>
<dbReference type="Proteomes" id="UP000298324">
    <property type="component" value="Unassembled WGS sequence"/>
</dbReference>
<evidence type="ECO:0000313" key="1">
    <source>
        <dbReference type="EMBL" id="TEB06716.1"/>
    </source>
</evidence>
<protein>
    <submittedName>
        <fullName evidence="1">Uncharacterized protein</fullName>
    </submittedName>
</protein>
<accession>A0A4Y7RD20</accession>
<organism evidence="1 2">
    <name type="scientific">Pelotomaculum schinkii</name>
    <dbReference type="NCBI Taxonomy" id="78350"/>
    <lineage>
        <taxon>Bacteria</taxon>
        <taxon>Bacillati</taxon>
        <taxon>Bacillota</taxon>
        <taxon>Clostridia</taxon>
        <taxon>Eubacteriales</taxon>
        <taxon>Desulfotomaculaceae</taxon>
        <taxon>Pelotomaculum</taxon>
    </lineage>
</organism>
<sequence length="69" mass="7895">MVTSRVDINRIKDGKGLLYLDEWYCPLEAARTGMENLPGKPNRDVAIPQFTPTLMRKNPHIKKHLMAGF</sequence>
<evidence type="ECO:0000313" key="2">
    <source>
        <dbReference type="Proteomes" id="UP000298324"/>
    </source>
</evidence>
<dbReference type="RefSeq" id="WP_190238884.1">
    <property type="nucleotide sequence ID" value="NZ_QFGA01000001.1"/>
</dbReference>
<comment type="caution">
    <text evidence="1">The sequence shown here is derived from an EMBL/GenBank/DDBJ whole genome shotgun (WGS) entry which is preliminary data.</text>
</comment>